<gene>
    <name evidence="1" type="ORF">TO73_2774</name>
</gene>
<geneLocation type="plasmid" evidence="1 2">
    <name>pTA69</name>
</geneLocation>
<organism evidence="1 2">
    <name type="scientific">Thermus aquaticus (strain ATCC BAA-2747 / Y51MC23)</name>
    <dbReference type="NCBI Taxonomy" id="498848"/>
    <lineage>
        <taxon>Bacteria</taxon>
        <taxon>Thermotogati</taxon>
        <taxon>Deinococcota</taxon>
        <taxon>Deinococci</taxon>
        <taxon>Thermales</taxon>
        <taxon>Thermaceae</taxon>
        <taxon>Thermus</taxon>
    </lineage>
</organism>
<evidence type="ECO:0000313" key="1">
    <source>
        <dbReference type="EMBL" id="ALJ92303.1"/>
    </source>
</evidence>
<name>A0ABM5VQJ7_THEA5</name>
<dbReference type="RefSeq" id="WP_003049739.1">
    <property type="nucleotide sequence ID" value="NZ_CP010825.1"/>
</dbReference>
<reference evidence="2" key="1">
    <citation type="journal article" date="2015" name="PLoS ONE">
        <title>Complete Genome Sequence of Thermus aquaticus Y51MC23.</title>
        <authorList>
            <person name="Brumm P.J."/>
            <person name="Monsma S."/>
            <person name="Keough B."/>
            <person name="Jasinovica S."/>
            <person name="Ferguson E."/>
            <person name="Schoenfeld T."/>
            <person name="Lodes M."/>
            <person name="Mead D.A."/>
        </authorList>
    </citation>
    <scope>NUCLEOTIDE SEQUENCE [LARGE SCALE GENOMIC DNA]</scope>
    <source>
        <strain evidence="2">BAA-2747 / Y51MC23</strain>
    </source>
</reference>
<protein>
    <submittedName>
        <fullName evidence="1">Uncharacterized protein</fullName>
    </submittedName>
</protein>
<keyword evidence="2" id="KW-1185">Reference proteome</keyword>
<evidence type="ECO:0000313" key="2">
    <source>
        <dbReference type="Proteomes" id="UP000058660"/>
    </source>
</evidence>
<accession>A0ABM5VQJ7</accession>
<sequence length="60" mass="6481">MGRVEGGHVRALVREREWAVDVAQDLSGPLGVVLTRGVAEDPEKAKAQALEAAYRVLRAL</sequence>
<dbReference type="Proteomes" id="UP000058660">
    <property type="component" value="Plasmid pTA69"/>
</dbReference>
<keyword evidence="1" id="KW-0614">Plasmid</keyword>
<dbReference type="EMBL" id="CP010825">
    <property type="protein sequence ID" value="ALJ92303.1"/>
    <property type="molecule type" value="Genomic_DNA"/>
</dbReference>
<proteinExistence type="predicted"/>